<proteinExistence type="predicted"/>
<dbReference type="AlphaFoldDB" id="A0AAN9REQ9"/>
<name>A0AAN9REQ9_PHACN</name>
<organism evidence="2 3">
    <name type="scientific">Phaseolus coccineus</name>
    <name type="common">Scarlet runner bean</name>
    <name type="synonym">Phaseolus multiflorus</name>
    <dbReference type="NCBI Taxonomy" id="3886"/>
    <lineage>
        <taxon>Eukaryota</taxon>
        <taxon>Viridiplantae</taxon>
        <taxon>Streptophyta</taxon>
        <taxon>Embryophyta</taxon>
        <taxon>Tracheophyta</taxon>
        <taxon>Spermatophyta</taxon>
        <taxon>Magnoliopsida</taxon>
        <taxon>eudicotyledons</taxon>
        <taxon>Gunneridae</taxon>
        <taxon>Pentapetalae</taxon>
        <taxon>rosids</taxon>
        <taxon>fabids</taxon>
        <taxon>Fabales</taxon>
        <taxon>Fabaceae</taxon>
        <taxon>Papilionoideae</taxon>
        <taxon>50 kb inversion clade</taxon>
        <taxon>NPAAA clade</taxon>
        <taxon>indigoferoid/millettioid clade</taxon>
        <taxon>Phaseoleae</taxon>
        <taxon>Phaseolus</taxon>
    </lineage>
</organism>
<dbReference type="Proteomes" id="UP001374584">
    <property type="component" value="Unassembled WGS sequence"/>
</dbReference>
<evidence type="ECO:0000313" key="2">
    <source>
        <dbReference type="EMBL" id="KAK7373310.1"/>
    </source>
</evidence>
<feature type="compositionally biased region" description="Basic and acidic residues" evidence="1">
    <location>
        <begin position="172"/>
        <end position="181"/>
    </location>
</feature>
<feature type="compositionally biased region" description="Polar residues" evidence="1">
    <location>
        <begin position="182"/>
        <end position="192"/>
    </location>
</feature>
<evidence type="ECO:0000313" key="3">
    <source>
        <dbReference type="Proteomes" id="UP001374584"/>
    </source>
</evidence>
<accession>A0AAN9REQ9</accession>
<protein>
    <submittedName>
        <fullName evidence="2">Uncharacterized protein</fullName>
    </submittedName>
</protein>
<comment type="caution">
    <text evidence="2">The sequence shown here is derived from an EMBL/GenBank/DDBJ whole genome shotgun (WGS) entry which is preliminary data.</text>
</comment>
<reference evidence="2 3" key="1">
    <citation type="submission" date="2024-01" db="EMBL/GenBank/DDBJ databases">
        <title>The genomes of 5 underutilized Papilionoideae crops provide insights into root nodulation and disease resistanc.</title>
        <authorList>
            <person name="Jiang F."/>
        </authorList>
    </citation>
    <scope>NUCLEOTIDE SEQUENCE [LARGE SCALE GENOMIC DNA]</scope>
    <source>
        <strain evidence="2">JINMINGXINNONG_FW02</strain>
        <tissue evidence="2">Leaves</tissue>
    </source>
</reference>
<sequence>MLTKVTDFRWTRSQRVFKWANSVTSLRVASLLSKAVKGELAAYLLYPRVLARRLVLRALLLPSPVRSTIQNKVVWIPEPSPGGMQGSLALHGTGVRSPPPSNLTLPRSPYEFELRSPGAKRLITLTRHSRSSILLGGRGLVDKDGHPFNVHLFFPRVGDQRSRSRSQPSSSWEEHVREKDQTSSLRTEPRSSSPRAYLYSMLLKSEKETEWTGGREVQLQKWQGILSAWNMNAMRLGRESRICLAGVQPMAFVFGCLALKLRLHSTPILSLSSLPFIYIDSPYLFSHSLGQRLERSKLNWRLFSESCAEARDRRKKKCNSKDKEQSSRIAPSSFAPAPVPDLLPLVGQSAAAVPSLLLDLTDLIPSLRDLALPRLDRQDKDCLLQCRWQTRTVKEGLALLKKRKSRNRGSNFNADFDSYGCLVANAWTMEVRPYSHSPSFYLLWIWIPLLFIEPELGLLRHLVKYQIEQIV</sequence>
<feature type="region of interest" description="Disordered" evidence="1">
    <location>
        <begin position="159"/>
        <end position="192"/>
    </location>
</feature>
<keyword evidence="3" id="KW-1185">Reference proteome</keyword>
<gene>
    <name evidence="2" type="ORF">VNO80_06712</name>
</gene>
<feature type="region of interest" description="Disordered" evidence="1">
    <location>
        <begin position="314"/>
        <end position="333"/>
    </location>
</feature>
<dbReference type="EMBL" id="JAYMYR010000003">
    <property type="protein sequence ID" value="KAK7373310.1"/>
    <property type="molecule type" value="Genomic_DNA"/>
</dbReference>
<evidence type="ECO:0000256" key="1">
    <source>
        <dbReference type="SAM" id="MobiDB-lite"/>
    </source>
</evidence>